<evidence type="ECO:0000313" key="1">
    <source>
        <dbReference type="EMBL" id="KAI8016696.1"/>
    </source>
</evidence>
<proteinExistence type="predicted"/>
<dbReference type="Proteomes" id="UP001060215">
    <property type="component" value="Chromosome 4"/>
</dbReference>
<comment type="caution">
    <text evidence="1">The sequence shown here is derived from an EMBL/GenBank/DDBJ whole genome shotgun (WGS) entry which is preliminary data.</text>
</comment>
<sequence>MDSLTAHATIELEEGSDESIDNSSLCLIGKILTQKVLNKPAVSRIIQNAWKVRKEVAISPLADNVYLFRFENAEDRQKVLRETPWSIMGNLLVLQALVTGSSISEIEFSRCPFWVQVHGLPIDRMTRRNSQIIASSIGNLIGVEAPHNGLLLYYSFLRIRVNIDVIKPLPRGFHLRRKDPVTSKVSKKLVDYKYERLSKFCYDCGRIGHDNQSCKFVTHKARRQSGYGPNLRTGAASMFGLPPEYYHRLIDEMEANLRLLLWQTPTLATVTENPTLATYFVTEPTESPPSIPSPPSGFSQCLSPPFDSSPTPSPSSSPKNISLYANTIPTTLLSHVFNGLSLKRKAQKDVHQAQFLPKLLKLTSETTVDSSQSITNQKSLAIRPYKSRVRCAPIKKRNSKPNPDPDLADVTIHNDTTISSFLHSSQIVVQPASLELHGEDLCSQVPSTYLPPNANEIS</sequence>
<name>A0ACC0HU48_9ERIC</name>
<gene>
    <name evidence="1" type="ORF">LOK49_LG05G01921</name>
</gene>
<organism evidence="1 2">
    <name type="scientific">Camellia lanceoleosa</name>
    <dbReference type="NCBI Taxonomy" id="1840588"/>
    <lineage>
        <taxon>Eukaryota</taxon>
        <taxon>Viridiplantae</taxon>
        <taxon>Streptophyta</taxon>
        <taxon>Embryophyta</taxon>
        <taxon>Tracheophyta</taxon>
        <taxon>Spermatophyta</taxon>
        <taxon>Magnoliopsida</taxon>
        <taxon>eudicotyledons</taxon>
        <taxon>Gunneridae</taxon>
        <taxon>Pentapetalae</taxon>
        <taxon>asterids</taxon>
        <taxon>Ericales</taxon>
        <taxon>Theaceae</taxon>
        <taxon>Camellia</taxon>
    </lineage>
</organism>
<reference evidence="1 2" key="1">
    <citation type="journal article" date="2022" name="Plant J.">
        <title>Chromosome-level genome of Camellia lanceoleosa provides a valuable resource for understanding genome evolution and self-incompatibility.</title>
        <authorList>
            <person name="Gong W."/>
            <person name="Xiao S."/>
            <person name="Wang L."/>
            <person name="Liao Z."/>
            <person name="Chang Y."/>
            <person name="Mo W."/>
            <person name="Hu G."/>
            <person name="Li W."/>
            <person name="Zhao G."/>
            <person name="Zhu H."/>
            <person name="Hu X."/>
            <person name="Ji K."/>
            <person name="Xiang X."/>
            <person name="Song Q."/>
            <person name="Yuan D."/>
            <person name="Jin S."/>
            <person name="Zhang L."/>
        </authorList>
    </citation>
    <scope>NUCLEOTIDE SEQUENCE [LARGE SCALE GENOMIC DNA]</scope>
    <source>
        <tissue evidence="1">Fresh and healthy young leaves</tissue>
    </source>
</reference>
<keyword evidence="2" id="KW-1185">Reference proteome</keyword>
<evidence type="ECO:0000313" key="2">
    <source>
        <dbReference type="Proteomes" id="UP001060215"/>
    </source>
</evidence>
<accession>A0ACC0HU48</accession>
<dbReference type="EMBL" id="CM045761">
    <property type="protein sequence ID" value="KAI8016696.1"/>
    <property type="molecule type" value="Genomic_DNA"/>
</dbReference>
<protein>
    <submittedName>
        <fullName evidence="1">Uncharacterized protein</fullName>
    </submittedName>
</protein>